<evidence type="ECO:0000313" key="7">
    <source>
        <dbReference type="EMBL" id="AQZ50817.1"/>
    </source>
</evidence>
<dbReference type="RefSeq" id="WP_018065072.1">
    <property type="nucleotide sequence ID" value="NZ_AQWH01000010.1"/>
</dbReference>
<dbReference type="EMBL" id="CP020330">
    <property type="protein sequence ID" value="AQZ50817.1"/>
    <property type="molecule type" value="Genomic_DNA"/>
</dbReference>
<feature type="domain" description="TM2" evidence="6">
    <location>
        <begin position="19"/>
        <end position="69"/>
    </location>
</feature>
<evidence type="ECO:0000256" key="1">
    <source>
        <dbReference type="ARBA" id="ARBA00004141"/>
    </source>
</evidence>
<dbReference type="PANTHER" id="PTHR21016">
    <property type="entry name" value="BETA-AMYLOID BINDING PROTEIN-RELATED"/>
    <property type="match status" value="1"/>
</dbReference>
<dbReference type="OrthoDB" id="2004788at2"/>
<dbReference type="PANTHER" id="PTHR21016:SF25">
    <property type="entry name" value="TM2 DOMAIN-CONTAINING PROTEIN DDB_G0277895-RELATED"/>
    <property type="match status" value="1"/>
</dbReference>
<evidence type="ECO:0000256" key="4">
    <source>
        <dbReference type="ARBA" id="ARBA00023136"/>
    </source>
</evidence>
<reference evidence="7 8" key="1">
    <citation type="submission" date="2017-03" db="EMBL/GenBank/DDBJ databases">
        <title>Foreign affairs: Plasmid Transfer between Roseobacters and Rhizobia.</title>
        <authorList>
            <person name="Bartling P."/>
            <person name="Bunk B."/>
            <person name="Overmann J."/>
            <person name="Brinkmann H."/>
            <person name="Petersen J."/>
        </authorList>
    </citation>
    <scope>NUCLEOTIDE SEQUENCE [LARGE SCALE GENOMIC DNA]</scope>
    <source>
        <strain evidence="7 8">MACL11</strain>
    </source>
</reference>
<dbReference type="Proteomes" id="UP000191135">
    <property type="component" value="Chromosome"/>
</dbReference>
<name>A0A1U9YZE9_9HYPH</name>
<evidence type="ECO:0000256" key="5">
    <source>
        <dbReference type="SAM" id="Phobius"/>
    </source>
</evidence>
<dbReference type="GO" id="GO:0016020">
    <property type="term" value="C:membrane"/>
    <property type="evidence" value="ECO:0007669"/>
    <property type="project" value="UniProtKB-SubCell"/>
</dbReference>
<keyword evidence="3 5" id="KW-1133">Transmembrane helix</keyword>
<protein>
    <submittedName>
        <fullName evidence="7">TM2 domain-containing protein</fullName>
    </submittedName>
</protein>
<feature type="transmembrane region" description="Helical" evidence="5">
    <location>
        <begin position="49"/>
        <end position="80"/>
    </location>
</feature>
<organism evidence="7 8">
    <name type="scientific">Martelella mediterranea DSM 17316</name>
    <dbReference type="NCBI Taxonomy" id="1122214"/>
    <lineage>
        <taxon>Bacteria</taxon>
        <taxon>Pseudomonadati</taxon>
        <taxon>Pseudomonadota</taxon>
        <taxon>Alphaproteobacteria</taxon>
        <taxon>Hyphomicrobiales</taxon>
        <taxon>Aurantimonadaceae</taxon>
        <taxon>Martelella</taxon>
    </lineage>
</organism>
<proteinExistence type="predicted"/>
<feature type="transmembrane region" description="Helical" evidence="5">
    <location>
        <begin position="23"/>
        <end position="42"/>
    </location>
</feature>
<keyword evidence="4 5" id="KW-0472">Membrane</keyword>
<evidence type="ECO:0000256" key="3">
    <source>
        <dbReference type="ARBA" id="ARBA00022989"/>
    </source>
</evidence>
<dbReference type="eggNOG" id="COG2314">
    <property type="taxonomic scope" value="Bacteria"/>
</dbReference>
<accession>A0A1U9YZE9</accession>
<gene>
    <name evidence="7" type="ORF">Mame_01457</name>
</gene>
<dbReference type="AlphaFoldDB" id="A0A1U9YZE9"/>
<dbReference type="InterPro" id="IPR007829">
    <property type="entry name" value="TM2"/>
</dbReference>
<dbReference type="KEGG" id="mmed:Mame_01457"/>
<evidence type="ECO:0000313" key="8">
    <source>
        <dbReference type="Proteomes" id="UP000191135"/>
    </source>
</evidence>
<evidence type="ECO:0000259" key="6">
    <source>
        <dbReference type="Pfam" id="PF05154"/>
    </source>
</evidence>
<dbReference type="STRING" id="1122214.Mame_01457"/>
<dbReference type="Pfam" id="PF05154">
    <property type="entry name" value="TM2"/>
    <property type="match status" value="1"/>
</dbReference>
<evidence type="ECO:0000256" key="2">
    <source>
        <dbReference type="ARBA" id="ARBA00022692"/>
    </source>
</evidence>
<keyword evidence="2 5" id="KW-0812">Transmembrane</keyword>
<keyword evidence="8" id="KW-1185">Reference proteome</keyword>
<sequence length="111" mass="12411">MGLTTEERILIEQHVTNSAKSPAAAYLLWFFLGWAGIHRFYLGRMGSGLAMLLLNVIGGLTVVFIVGFFLLGIWALWWIVDLFLISGMIDAQKNEIRARLTQQALAGENRS</sequence>
<dbReference type="InterPro" id="IPR050932">
    <property type="entry name" value="TM2D1-3-like"/>
</dbReference>
<comment type="subcellular location">
    <subcellularLocation>
        <location evidence="1">Membrane</location>
        <topology evidence="1">Multi-pass membrane protein</topology>
    </subcellularLocation>
</comment>